<dbReference type="SUPFAM" id="SSF52091">
    <property type="entry name" value="SpoIIaa-like"/>
    <property type="match status" value="1"/>
</dbReference>
<sequence length="107" mass="11803">MASASLDWRVNDGTMALSGDLNRETLMPLWDARQTFIPPEVHTLDVAGLDRVDSPGLAMLVYLLDATSARKRPVMLVGLTEKLSSLMALYNLQQIIQPYLVSQSEGL</sequence>
<feature type="domain" description="STAS" evidence="1">
    <location>
        <begin position="15"/>
        <end position="107"/>
    </location>
</feature>
<dbReference type="PANTHER" id="PTHR35849">
    <property type="entry name" value="BLR2341 PROTEIN"/>
    <property type="match status" value="1"/>
</dbReference>
<keyword evidence="3" id="KW-1185">Reference proteome</keyword>
<dbReference type="PROSITE" id="PS50801">
    <property type="entry name" value="STAS"/>
    <property type="match status" value="1"/>
</dbReference>
<dbReference type="NCBIfam" id="NF033618">
    <property type="entry name" value="mlaB_1"/>
    <property type="match status" value="1"/>
</dbReference>
<dbReference type="RefSeq" id="WP_036023978.1">
    <property type="nucleotide sequence ID" value="NZ_BRLH01000006.1"/>
</dbReference>
<gene>
    <name evidence="2" type="ORF">SOASR030_25740</name>
</gene>
<protein>
    <submittedName>
        <fullName evidence="2">Anti-sigma B factor antagonist</fullName>
    </submittedName>
</protein>
<dbReference type="CDD" id="cd07043">
    <property type="entry name" value="STAS_anti-anti-sigma_factors"/>
    <property type="match status" value="1"/>
</dbReference>
<evidence type="ECO:0000313" key="3">
    <source>
        <dbReference type="Proteomes" id="UP001058124"/>
    </source>
</evidence>
<evidence type="ECO:0000259" key="1">
    <source>
        <dbReference type="PROSITE" id="PS50801"/>
    </source>
</evidence>
<proteinExistence type="predicted"/>
<dbReference type="PANTHER" id="PTHR35849:SF1">
    <property type="entry name" value="INTERMEMBRANE PHOSPHOLIPID TRANSPORT SYSTEM BINDING PROTEIN MLAB"/>
    <property type="match status" value="1"/>
</dbReference>
<dbReference type="InterPro" id="IPR058548">
    <property type="entry name" value="MlaB-like_STAS"/>
</dbReference>
<dbReference type="Gene3D" id="3.30.750.24">
    <property type="entry name" value="STAS domain"/>
    <property type="match status" value="1"/>
</dbReference>
<name>A0AAV5N7W0_9GAMM</name>
<dbReference type="InterPro" id="IPR049743">
    <property type="entry name" value="MlaB"/>
</dbReference>
<dbReference type="EMBL" id="BRLH01000006">
    <property type="protein sequence ID" value="GKX56462.1"/>
    <property type="molecule type" value="Genomic_DNA"/>
</dbReference>
<reference evidence="2" key="1">
    <citation type="submission" date="2022-06" db="EMBL/GenBank/DDBJ databases">
        <title>Draft genome sequences of Leminorella grimontii str. JCM5902.</title>
        <authorList>
            <person name="Wakabayashi Y."/>
            <person name="Kojima K."/>
        </authorList>
    </citation>
    <scope>NUCLEOTIDE SEQUENCE</scope>
    <source>
        <strain evidence="2">JCM 5902</strain>
    </source>
</reference>
<dbReference type="AlphaFoldDB" id="A0AAV5N7W0"/>
<accession>A0AAV5N7W0</accession>
<dbReference type="InterPro" id="IPR052746">
    <property type="entry name" value="MlaB_ABC_Transporter"/>
</dbReference>
<evidence type="ECO:0000313" key="2">
    <source>
        <dbReference type="EMBL" id="GKX56462.1"/>
    </source>
</evidence>
<dbReference type="InterPro" id="IPR036513">
    <property type="entry name" value="STAS_dom_sf"/>
</dbReference>
<comment type="caution">
    <text evidence="2">The sequence shown here is derived from an EMBL/GenBank/DDBJ whole genome shotgun (WGS) entry which is preliminary data.</text>
</comment>
<dbReference type="Proteomes" id="UP001058124">
    <property type="component" value="Unassembled WGS sequence"/>
</dbReference>
<dbReference type="Pfam" id="PF13466">
    <property type="entry name" value="STAS_2"/>
    <property type="match status" value="1"/>
</dbReference>
<organism evidence="2 3">
    <name type="scientific">Leminorella grimontii</name>
    <dbReference type="NCBI Taxonomy" id="82981"/>
    <lineage>
        <taxon>Bacteria</taxon>
        <taxon>Pseudomonadati</taxon>
        <taxon>Pseudomonadota</taxon>
        <taxon>Gammaproteobacteria</taxon>
        <taxon>Enterobacterales</taxon>
        <taxon>Budviciaceae</taxon>
        <taxon>Leminorella</taxon>
    </lineage>
</organism>
<dbReference type="InterPro" id="IPR002645">
    <property type="entry name" value="STAS_dom"/>
</dbReference>